<dbReference type="Pfam" id="PF01575">
    <property type="entry name" value="MaoC_dehydratas"/>
    <property type="match status" value="1"/>
</dbReference>
<dbReference type="PANTHER" id="PTHR43664">
    <property type="entry name" value="MONOAMINE OXIDASE-RELATED"/>
    <property type="match status" value="1"/>
</dbReference>
<dbReference type="Gene3D" id="3.10.129.10">
    <property type="entry name" value="Hotdog Thioesterase"/>
    <property type="match status" value="1"/>
</dbReference>
<feature type="domain" description="MaoC-like" evidence="1">
    <location>
        <begin position="13"/>
        <end position="110"/>
    </location>
</feature>
<reference evidence="2 3" key="1">
    <citation type="submission" date="2019-11" db="EMBL/GenBank/DDBJ databases">
        <title>The genome sequence of Methylocystis heyeri.</title>
        <authorList>
            <person name="Oshkin I.Y."/>
            <person name="Miroshnikov K."/>
            <person name="Dedysh S.N."/>
        </authorList>
    </citation>
    <scope>NUCLEOTIDE SEQUENCE [LARGE SCALE GENOMIC DNA]</scope>
    <source>
        <strain evidence="2 3">H2</strain>
    </source>
</reference>
<dbReference type="InterPro" id="IPR052342">
    <property type="entry name" value="MCH/BMMD"/>
</dbReference>
<dbReference type="Proteomes" id="UP000309061">
    <property type="component" value="Chromosome"/>
</dbReference>
<dbReference type="CDD" id="cd03454">
    <property type="entry name" value="YdeM"/>
    <property type="match status" value="1"/>
</dbReference>
<dbReference type="AlphaFoldDB" id="A0A6B8KEV1"/>
<dbReference type="KEGG" id="mhey:H2LOC_011145"/>
<dbReference type="InterPro" id="IPR002539">
    <property type="entry name" value="MaoC-like_dom"/>
</dbReference>
<protein>
    <submittedName>
        <fullName evidence="2">Dehydratase</fullName>
    </submittedName>
</protein>
<sequence length="156" mass="16963">MTEELFLEDLEAGQRFQAGEIRLAAEDIIRFARDNDPQFFHLDPEAAKSSMFGGLVASGWQTAALSMRLLIERGAPFAGGVIGAGCEIAWPRPVRPGDTLRIECEILKTTPSRSRPERGIALIKLVTYNQKDEPVLAMTANVVVPTRSGLQSGPAV</sequence>
<dbReference type="SUPFAM" id="SSF54637">
    <property type="entry name" value="Thioesterase/thiol ester dehydrase-isomerase"/>
    <property type="match status" value="1"/>
</dbReference>
<dbReference type="PANTHER" id="PTHR43664:SF1">
    <property type="entry name" value="BETA-METHYLMALYL-COA DEHYDRATASE"/>
    <property type="match status" value="1"/>
</dbReference>
<evidence type="ECO:0000313" key="2">
    <source>
        <dbReference type="EMBL" id="QGM46207.1"/>
    </source>
</evidence>
<evidence type="ECO:0000313" key="3">
    <source>
        <dbReference type="Proteomes" id="UP000309061"/>
    </source>
</evidence>
<dbReference type="InterPro" id="IPR029069">
    <property type="entry name" value="HotDog_dom_sf"/>
</dbReference>
<dbReference type="RefSeq" id="WP_136496461.1">
    <property type="nucleotide sequence ID" value="NZ_CP046052.1"/>
</dbReference>
<accession>A0A6B8KEV1</accession>
<name>A0A6B8KEV1_9HYPH</name>
<organism evidence="2 3">
    <name type="scientific">Methylocystis heyeri</name>
    <dbReference type="NCBI Taxonomy" id="391905"/>
    <lineage>
        <taxon>Bacteria</taxon>
        <taxon>Pseudomonadati</taxon>
        <taxon>Pseudomonadota</taxon>
        <taxon>Alphaproteobacteria</taxon>
        <taxon>Hyphomicrobiales</taxon>
        <taxon>Methylocystaceae</taxon>
        <taxon>Methylocystis</taxon>
    </lineage>
</organism>
<keyword evidence="3" id="KW-1185">Reference proteome</keyword>
<dbReference type="OrthoDB" id="9797938at2"/>
<gene>
    <name evidence="2" type="ORF">H2LOC_011145</name>
</gene>
<proteinExistence type="predicted"/>
<evidence type="ECO:0000259" key="1">
    <source>
        <dbReference type="Pfam" id="PF01575"/>
    </source>
</evidence>
<dbReference type="EMBL" id="CP046052">
    <property type="protein sequence ID" value="QGM46207.1"/>
    <property type="molecule type" value="Genomic_DNA"/>
</dbReference>